<dbReference type="Gene3D" id="3.80.10.10">
    <property type="entry name" value="Ribonuclease Inhibitor"/>
    <property type="match status" value="2"/>
</dbReference>
<dbReference type="InterPro" id="IPR051261">
    <property type="entry name" value="NLR"/>
</dbReference>
<reference evidence="7" key="1">
    <citation type="submission" date="2025-08" db="UniProtKB">
        <authorList>
            <consortium name="RefSeq"/>
        </authorList>
    </citation>
    <scope>IDENTIFICATION</scope>
    <source>
        <tissue evidence="7">Tentacle</tissue>
    </source>
</reference>
<dbReference type="Proteomes" id="UP000515163">
    <property type="component" value="Unplaced"/>
</dbReference>
<dbReference type="Pfam" id="PF13516">
    <property type="entry name" value="LRR_6"/>
    <property type="match status" value="8"/>
</dbReference>
<keyword evidence="2" id="KW-0677">Repeat</keyword>
<dbReference type="OrthoDB" id="5989295at2759"/>
<evidence type="ECO:0000313" key="6">
    <source>
        <dbReference type="Proteomes" id="UP000515163"/>
    </source>
</evidence>
<dbReference type="PROSITE" id="PS51450">
    <property type="entry name" value="LRR"/>
    <property type="match status" value="1"/>
</dbReference>
<evidence type="ECO:0000256" key="3">
    <source>
        <dbReference type="ARBA" id="ARBA00022741"/>
    </source>
</evidence>
<dbReference type="AlphaFoldDB" id="A0A6P8HN76"/>
<name>A0A6P8HN76_ACTTE</name>
<dbReference type="SMART" id="SM00368">
    <property type="entry name" value="LRR_RI"/>
    <property type="match status" value="9"/>
</dbReference>
<evidence type="ECO:0000256" key="1">
    <source>
        <dbReference type="ARBA" id="ARBA00022614"/>
    </source>
</evidence>
<keyword evidence="1" id="KW-0433">Leucine-rich repeat</keyword>
<dbReference type="InterPro" id="IPR032675">
    <property type="entry name" value="LRR_dom_sf"/>
</dbReference>
<dbReference type="InParanoid" id="A0A6P8HN76"/>
<keyword evidence="6" id="KW-1185">Reference proteome</keyword>
<evidence type="ECO:0000256" key="2">
    <source>
        <dbReference type="ARBA" id="ARBA00022737"/>
    </source>
</evidence>
<organism evidence="6 7">
    <name type="scientific">Actinia tenebrosa</name>
    <name type="common">Australian red waratah sea anemone</name>
    <dbReference type="NCBI Taxonomy" id="6105"/>
    <lineage>
        <taxon>Eukaryota</taxon>
        <taxon>Metazoa</taxon>
        <taxon>Cnidaria</taxon>
        <taxon>Anthozoa</taxon>
        <taxon>Hexacorallia</taxon>
        <taxon>Actiniaria</taxon>
        <taxon>Actiniidae</taxon>
        <taxon>Actinia</taxon>
    </lineage>
</organism>
<dbReference type="Pfam" id="PF05729">
    <property type="entry name" value="NACHT"/>
    <property type="match status" value="1"/>
</dbReference>
<dbReference type="RefSeq" id="XP_031557146.1">
    <property type="nucleotide sequence ID" value="XM_031701286.1"/>
</dbReference>
<dbReference type="InterPro" id="IPR027417">
    <property type="entry name" value="P-loop_NTPase"/>
</dbReference>
<dbReference type="Gene3D" id="3.40.50.300">
    <property type="entry name" value="P-loop containing nucleotide triphosphate hydrolases"/>
    <property type="match status" value="1"/>
</dbReference>
<evidence type="ECO:0000259" key="5">
    <source>
        <dbReference type="Pfam" id="PF05729"/>
    </source>
</evidence>
<dbReference type="InterPro" id="IPR007111">
    <property type="entry name" value="NACHT_NTPase"/>
</dbReference>
<dbReference type="PANTHER" id="PTHR24106">
    <property type="entry name" value="NACHT, LRR AND CARD DOMAINS-CONTAINING"/>
    <property type="match status" value="1"/>
</dbReference>
<dbReference type="KEGG" id="aten:116293805"/>
<keyword evidence="4" id="KW-0067">ATP-binding</keyword>
<protein>
    <submittedName>
        <fullName evidence="7">NACHT, LRR and PYD domains-containing protein 14-like</fullName>
    </submittedName>
</protein>
<dbReference type="FunCoup" id="A0A6P8HN76">
    <property type="interactions" value="536"/>
</dbReference>
<dbReference type="GO" id="GO:0005524">
    <property type="term" value="F:ATP binding"/>
    <property type="evidence" value="ECO:0007669"/>
    <property type="project" value="UniProtKB-KW"/>
</dbReference>
<proteinExistence type="predicted"/>
<feature type="non-terminal residue" evidence="7">
    <location>
        <position position="1"/>
    </location>
</feature>
<evidence type="ECO:0000313" key="7">
    <source>
        <dbReference type="RefSeq" id="XP_031557146.1"/>
    </source>
</evidence>
<gene>
    <name evidence="7" type="primary">LOC116293805</name>
</gene>
<dbReference type="GeneID" id="116293805"/>
<dbReference type="SUPFAM" id="SSF52047">
    <property type="entry name" value="RNI-like"/>
    <property type="match status" value="1"/>
</dbReference>
<keyword evidence="3" id="KW-0547">Nucleotide-binding</keyword>
<accession>A0A6P8HN76</accession>
<dbReference type="InterPro" id="IPR001611">
    <property type="entry name" value="Leu-rich_rpt"/>
</dbReference>
<evidence type="ECO:0000256" key="4">
    <source>
        <dbReference type="ARBA" id="ARBA00022840"/>
    </source>
</evidence>
<sequence length="663" mass="73940">LSQPEKVLLIFDGLDEFGKKENIVKEEEFGSNLAETIPFSALYSKLTLGKLFKGATVVTTSRPTALSYVTFPNKPFDRTLEILGFNSEQIENFVERFCQDFRKQKIWNHIRSNANLLSLCYIPVNCHIVCYSLQERLKRDEDNGVDYLPTTLTEIYEDALVLIVCKHNSQYSGSPPEQESLLSSRDFNPAVEESLKSLGKIAYKGIEEDRLIFESNEVETHEESGLLHRLPSQQVGGIQKKKQYCFLHLTIQELLAARYIVKGKSLNELQSWIVKHLRECKWEVVMQFVAGLVHHEEHMNSIVRIFITSLPPQTSGEESWPLYAQKELVIRVFKCIFEISRNKKNEWFKCLVADSLSGVANVDMSNASLTDGDMTTIVFVLQELKSIVGVDVSNNHITSVGCREMCKLLKMLGSSDANECKLTTLNIIGNHIGDDGLEHLSGALTTNECKLTTLSISWNQISDNGLKNLSIALTRNECKLTKLSISWNHIGDDGLESLSNALATNECKLTKLDISYNQINDNGLKNLSNALATNECKLTTLKISGNQIGDDGLKHLSDALATNECKLTTLKISDNQISDDGLKHLSDALATNECKLTALVISYNQISDDGSKHLSDALATNECKLTMLDISYNQISDDGLKDLSDALATNECKLTPLSIIDVQ</sequence>
<feature type="domain" description="NACHT" evidence="5">
    <location>
        <begin position="1"/>
        <end position="99"/>
    </location>
</feature>